<keyword evidence="3" id="KW-1185">Reference proteome</keyword>
<sequence length="176" mass="20510">MTSDAKIEEVKEKLHEMEDNAADEDTAFLDIYIRFNDDQEKDYCFQITTTTRFNDLYKIFETLPIALRPSLFYHPQPIGFRKSTSPGYLTEDGNFLFDEEAGKTKSSVIPGDELINSHVWPGQLILPEWQFNDFAFYSTVALLLTLALYRLARFYLTYSRYLFNQSNHQASKCCSH</sequence>
<dbReference type="InParanoid" id="A5DVS5"/>
<feature type="transmembrane region" description="Helical" evidence="1">
    <location>
        <begin position="134"/>
        <end position="152"/>
    </location>
</feature>
<name>A5DVS5_LODEL</name>
<dbReference type="HOGENOM" id="CLU_1525437_0_0_1"/>
<evidence type="ECO:0000313" key="2">
    <source>
        <dbReference type="EMBL" id="EDK43283.1"/>
    </source>
</evidence>
<dbReference type="eggNOG" id="ENOG502QT03">
    <property type="taxonomic scope" value="Eukaryota"/>
</dbReference>
<reference evidence="2 3" key="1">
    <citation type="journal article" date="2009" name="Nature">
        <title>Evolution of pathogenicity and sexual reproduction in eight Candida genomes.</title>
        <authorList>
            <person name="Butler G."/>
            <person name="Rasmussen M.D."/>
            <person name="Lin M.F."/>
            <person name="Santos M.A."/>
            <person name="Sakthikumar S."/>
            <person name="Munro C.A."/>
            <person name="Rheinbay E."/>
            <person name="Grabherr M."/>
            <person name="Forche A."/>
            <person name="Reedy J.L."/>
            <person name="Agrafioti I."/>
            <person name="Arnaud M.B."/>
            <person name="Bates S."/>
            <person name="Brown A.J."/>
            <person name="Brunke S."/>
            <person name="Costanzo M.C."/>
            <person name="Fitzpatrick D.A."/>
            <person name="de Groot P.W."/>
            <person name="Harris D."/>
            <person name="Hoyer L.L."/>
            <person name="Hube B."/>
            <person name="Klis F.M."/>
            <person name="Kodira C."/>
            <person name="Lennard N."/>
            <person name="Logue M.E."/>
            <person name="Martin R."/>
            <person name="Neiman A.M."/>
            <person name="Nikolaou E."/>
            <person name="Quail M.A."/>
            <person name="Quinn J."/>
            <person name="Santos M.C."/>
            <person name="Schmitzberger F.F."/>
            <person name="Sherlock G."/>
            <person name="Shah P."/>
            <person name="Silverstein K.A."/>
            <person name="Skrzypek M.S."/>
            <person name="Soll D."/>
            <person name="Staggs R."/>
            <person name="Stansfield I."/>
            <person name="Stumpf M.P."/>
            <person name="Sudbery P.E."/>
            <person name="Srikantha T."/>
            <person name="Zeng Q."/>
            <person name="Berman J."/>
            <person name="Berriman M."/>
            <person name="Heitman J."/>
            <person name="Gow N.A."/>
            <person name="Lorenz M.C."/>
            <person name="Birren B.W."/>
            <person name="Kellis M."/>
            <person name="Cuomo C.A."/>
        </authorList>
    </citation>
    <scope>NUCLEOTIDE SEQUENCE [LARGE SCALE GENOMIC DNA]</scope>
    <source>
        <strain evidence="3">ATCC 11503 / BCRC 21390 / CBS 2605 / JCM 1781 / NBRC 1676 / NRRL YB-4239</strain>
    </source>
</reference>
<dbReference type="EMBL" id="CH981525">
    <property type="protein sequence ID" value="EDK43283.1"/>
    <property type="molecule type" value="Genomic_DNA"/>
</dbReference>
<dbReference type="Proteomes" id="UP000001996">
    <property type="component" value="Unassembled WGS sequence"/>
</dbReference>
<keyword evidence="1" id="KW-0472">Membrane</keyword>
<dbReference type="KEGG" id="lel:PVL30_001429"/>
<dbReference type="STRING" id="379508.A5DVS5"/>
<keyword evidence="1" id="KW-0812">Transmembrane</keyword>
<dbReference type="AlphaFoldDB" id="A5DVS5"/>
<gene>
    <name evidence="2" type="ORF">LELG_01461</name>
</gene>
<accession>A5DVS5</accession>
<evidence type="ECO:0000313" key="3">
    <source>
        <dbReference type="Proteomes" id="UP000001996"/>
    </source>
</evidence>
<evidence type="ECO:0000256" key="1">
    <source>
        <dbReference type="SAM" id="Phobius"/>
    </source>
</evidence>
<protein>
    <submittedName>
        <fullName evidence="2">Uncharacterized protein</fullName>
    </submittedName>
</protein>
<organism evidence="2 3">
    <name type="scientific">Lodderomyces elongisporus (strain ATCC 11503 / CBS 2605 / JCM 1781 / NBRC 1676 / NRRL YB-4239)</name>
    <name type="common">Yeast</name>
    <name type="synonym">Saccharomyces elongisporus</name>
    <dbReference type="NCBI Taxonomy" id="379508"/>
    <lineage>
        <taxon>Eukaryota</taxon>
        <taxon>Fungi</taxon>
        <taxon>Dikarya</taxon>
        <taxon>Ascomycota</taxon>
        <taxon>Saccharomycotina</taxon>
        <taxon>Pichiomycetes</taxon>
        <taxon>Debaryomycetaceae</taxon>
        <taxon>Candida/Lodderomyces clade</taxon>
        <taxon>Lodderomyces</taxon>
    </lineage>
</organism>
<keyword evidence="1" id="KW-1133">Transmembrane helix</keyword>
<dbReference type="GeneID" id="5234360"/>
<dbReference type="InterPro" id="IPR022757">
    <property type="entry name" value="Gsf2"/>
</dbReference>
<dbReference type="OrthoDB" id="4076669at2759"/>
<proteinExistence type="predicted"/>
<dbReference type="VEuPathDB" id="FungiDB:LELG_01461"/>
<dbReference type="Pfam" id="PF11055">
    <property type="entry name" value="Gsf2"/>
    <property type="match status" value="1"/>
</dbReference>